<protein>
    <submittedName>
        <fullName evidence="2">Uncharacterized protein</fullName>
    </submittedName>
</protein>
<evidence type="ECO:0000313" key="3">
    <source>
        <dbReference type="Proteomes" id="UP001470809"/>
    </source>
</evidence>
<reference evidence="2" key="1">
    <citation type="submission" date="2024-08" db="EMBL/GenBank/DDBJ databases">
        <title>Phylogenomic analyses of a clade within the roseobacter group suggest taxonomic reassignments of species of the genera Aestuariivita, Citreicella, Loktanella, Nautella, Pelagibaca, Ruegeria, Thalassobius, Thiobacimonas and Tropicibacter, and the proposal o.</title>
        <authorList>
            <person name="Jeon C.O."/>
        </authorList>
    </citation>
    <scope>NUCLEOTIDE SEQUENCE</scope>
    <source>
        <strain evidence="2">SS1-5</strain>
    </source>
</reference>
<feature type="region of interest" description="Disordered" evidence="1">
    <location>
        <begin position="1"/>
        <end position="22"/>
    </location>
</feature>
<evidence type="ECO:0000256" key="1">
    <source>
        <dbReference type="SAM" id="MobiDB-lite"/>
    </source>
</evidence>
<feature type="compositionally biased region" description="Gly residues" evidence="1">
    <location>
        <begin position="1"/>
        <end position="16"/>
    </location>
</feature>
<dbReference type="EMBL" id="CP151767">
    <property type="protein sequence ID" value="WZU69296.1"/>
    <property type="molecule type" value="Genomic_DNA"/>
</dbReference>
<keyword evidence="3" id="KW-1185">Reference proteome</keyword>
<name>A0AAN0MIC5_9RHOB</name>
<proteinExistence type="predicted"/>
<evidence type="ECO:0000313" key="2">
    <source>
        <dbReference type="EMBL" id="WZU69296.1"/>
    </source>
</evidence>
<dbReference type="RefSeq" id="WP_342078589.1">
    <property type="nucleotide sequence ID" value="NZ_CP151767.2"/>
</dbReference>
<dbReference type="KEGG" id="yrh:AABB31_10875"/>
<sequence>MKAEGNNGGGNGGGGVIDEKGLDDTAGQANELFNAVRKAAINYEKKTAGAKLARDKGKAITG</sequence>
<dbReference type="AlphaFoldDB" id="A0AAN0MIC5"/>
<accession>A0AAN0MIC5</accession>
<dbReference type="Proteomes" id="UP001470809">
    <property type="component" value="Chromosome"/>
</dbReference>
<gene>
    <name evidence="2" type="ORF">AABB31_10875</name>
</gene>
<organism evidence="2 3">
    <name type="scientific">Yoonia rhodophyticola</name>
    <dbReference type="NCBI Taxonomy" id="3137370"/>
    <lineage>
        <taxon>Bacteria</taxon>
        <taxon>Pseudomonadati</taxon>
        <taxon>Pseudomonadota</taxon>
        <taxon>Alphaproteobacteria</taxon>
        <taxon>Rhodobacterales</taxon>
        <taxon>Paracoccaceae</taxon>
        <taxon>Yoonia</taxon>
    </lineage>
</organism>